<evidence type="ECO:0000313" key="2">
    <source>
        <dbReference type="EMBL" id="PWK26122.1"/>
    </source>
</evidence>
<proteinExistence type="predicted"/>
<accession>A0A316E9A1</accession>
<organism evidence="2 3">
    <name type="scientific">Actinoplanes xinjiangensis</name>
    <dbReference type="NCBI Taxonomy" id="512350"/>
    <lineage>
        <taxon>Bacteria</taxon>
        <taxon>Bacillati</taxon>
        <taxon>Actinomycetota</taxon>
        <taxon>Actinomycetes</taxon>
        <taxon>Micromonosporales</taxon>
        <taxon>Micromonosporaceae</taxon>
        <taxon>Actinoplanes</taxon>
    </lineage>
</organism>
<dbReference type="InterPro" id="IPR037883">
    <property type="entry name" value="Knr4/Smi1-like_sf"/>
</dbReference>
<dbReference type="Proteomes" id="UP000245697">
    <property type="component" value="Unassembled WGS sequence"/>
</dbReference>
<name>A0A316E9A1_9ACTN</name>
<dbReference type="Gene3D" id="3.40.1580.10">
    <property type="entry name" value="SMI1/KNR4-like"/>
    <property type="match status" value="1"/>
</dbReference>
<dbReference type="InterPro" id="IPR018958">
    <property type="entry name" value="Knr4/Smi1-like_dom"/>
</dbReference>
<gene>
    <name evidence="2" type="ORF">BC793_1674</name>
</gene>
<evidence type="ECO:0000313" key="3">
    <source>
        <dbReference type="Proteomes" id="UP000245697"/>
    </source>
</evidence>
<evidence type="ECO:0000259" key="1">
    <source>
        <dbReference type="SMART" id="SM00860"/>
    </source>
</evidence>
<dbReference type="SUPFAM" id="SSF160631">
    <property type="entry name" value="SMI1/KNR4-like"/>
    <property type="match status" value="1"/>
</dbReference>
<protein>
    <submittedName>
        <fullName evidence="2">SUKH superfamily protein</fullName>
    </submittedName>
</protein>
<dbReference type="RefSeq" id="WP_109603404.1">
    <property type="nucleotide sequence ID" value="NZ_BONA01000131.1"/>
</dbReference>
<dbReference type="EMBL" id="QGGR01000067">
    <property type="protein sequence ID" value="PWK26122.1"/>
    <property type="molecule type" value="Genomic_DNA"/>
</dbReference>
<comment type="caution">
    <text evidence="2">The sequence shown here is derived from an EMBL/GenBank/DDBJ whole genome shotgun (WGS) entry which is preliminary data.</text>
</comment>
<feature type="domain" description="Knr4/Smi1-like" evidence="1">
    <location>
        <begin position="33"/>
        <end position="145"/>
    </location>
</feature>
<sequence>MELAEFEALAKPLLRRSVTEQAAYGFALVDGHSVTAQEIMSVEREMAVSLPDKYKAFMIRFGGGAFGFVELFPLAPVASGSDDLRTLNDRDFADRNFVAIAPVGTGDHWGFPVTNGRCDDSVWFRFHDAGDDEPAAADFLEFVAEHGLKSSADRALERRD</sequence>
<keyword evidence="3" id="KW-1185">Reference proteome</keyword>
<dbReference type="OrthoDB" id="3373257at2"/>
<dbReference type="SMART" id="SM00860">
    <property type="entry name" value="SMI1_KNR4"/>
    <property type="match status" value="1"/>
</dbReference>
<dbReference type="AlphaFoldDB" id="A0A316E9A1"/>
<dbReference type="Pfam" id="PF14568">
    <property type="entry name" value="SUKH_6"/>
    <property type="match status" value="1"/>
</dbReference>
<reference evidence="2 3" key="1">
    <citation type="submission" date="2018-05" db="EMBL/GenBank/DDBJ databases">
        <title>Genomic Encyclopedia of Archaeal and Bacterial Type Strains, Phase II (KMG-II): from individual species to whole genera.</title>
        <authorList>
            <person name="Goeker M."/>
        </authorList>
    </citation>
    <scope>NUCLEOTIDE SEQUENCE [LARGE SCALE GENOMIC DNA]</scope>
    <source>
        <strain evidence="2 3">DSM 45184</strain>
    </source>
</reference>